<dbReference type="GO" id="GO:0060320">
    <property type="term" value="P:rejection of self pollen"/>
    <property type="evidence" value="ECO:0007669"/>
    <property type="project" value="UniProtKB-KW"/>
</dbReference>
<dbReference type="eggNOG" id="ENOG502R1FN">
    <property type="taxonomic scope" value="Eukaryota"/>
</dbReference>
<keyword evidence="4 6" id="KW-0964">Secreted</keyword>
<evidence type="ECO:0000256" key="6">
    <source>
        <dbReference type="RuleBase" id="RU367044"/>
    </source>
</evidence>
<evidence type="ECO:0000313" key="7">
    <source>
        <dbReference type="EMBL" id="ESQ32139.1"/>
    </source>
</evidence>
<evidence type="ECO:0000256" key="3">
    <source>
        <dbReference type="ARBA" id="ARBA00022471"/>
    </source>
</evidence>
<dbReference type="Pfam" id="PF05938">
    <property type="entry name" value="Self-incomp_S1"/>
    <property type="match status" value="1"/>
</dbReference>
<evidence type="ECO:0000256" key="5">
    <source>
        <dbReference type="ARBA" id="ARBA00022729"/>
    </source>
</evidence>
<dbReference type="GO" id="GO:0005576">
    <property type="term" value="C:extracellular region"/>
    <property type="evidence" value="ECO:0007669"/>
    <property type="project" value="UniProtKB-SubCell"/>
</dbReference>
<accession>V4KLP1</accession>
<dbReference type="InterPro" id="IPR010264">
    <property type="entry name" value="Self-incomp_S1"/>
</dbReference>
<evidence type="ECO:0000256" key="4">
    <source>
        <dbReference type="ARBA" id="ARBA00022525"/>
    </source>
</evidence>
<name>V4KLP1_EUTSA</name>
<sequence>MGTKKIPKTLDGNFVLIILIITTLMMVTHSHGFQLEIRNELSGRYRKLVYKCWSRDNDLGWRENWPDQHKDWSFAMSLFHTYFHCNFRTGYGRVDNQLVASWKMKEQCGDRSKCTWVVKKDGLYLRHWKTIFFSNKYGNERWDEYVPHDVLQKAWS</sequence>
<dbReference type="STRING" id="72664.V4KLP1"/>
<comment type="similarity">
    <text evidence="2 6">Belongs to the plant self-incompatibility (S1) protein family.</text>
</comment>
<keyword evidence="3 6" id="KW-0713">Self-incompatibility</keyword>
<dbReference type="PANTHER" id="PTHR31232:SF48">
    <property type="entry name" value="S-PROTEIN HOMOLOG 12"/>
    <property type="match status" value="1"/>
</dbReference>
<proteinExistence type="inferred from homology"/>
<keyword evidence="8" id="KW-1185">Reference proteome</keyword>
<reference evidence="7 8" key="1">
    <citation type="journal article" date="2013" name="Front. Plant Sci.">
        <title>The Reference Genome of the Halophytic Plant Eutrema salsugineum.</title>
        <authorList>
            <person name="Yang R."/>
            <person name="Jarvis D.E."/>
            <person name="Chen H."/>
            <person name="Beilstein M.A."/>
            <person name="Grimwood J."/>
            <person name="Jenkins J."/>
            <person name="Shu S."/>
            <person name="Prochnik S."/>
            <person name="Xin M."/>
            <person name="Ma C."/>
            <person name="Schmutz J."/>
            <person name="Wing R.A."/>
            <person name="Mitchell-Olds T."/>
            <person name="Schumaker K.S."/>
            <person name="Wang X."/>
        </authorList>
    </citation>
    <scope>NUCLEOTIDE SEQUENCE [LARGE SCALE GENOMIC DNA]</scope>
</reference>
<protein>
    <recommendedName>
        <fullName evidence="6">S-protein homolog</fullName>
    </recommendedName>
</protein>
<dbReference type="EMBL" id="KI517748">
    <property type="protein sequence ID" value="ESQ32139.1"/>
    <property type="molecule type" value="Genomic_DNA"/>
</dbReference>
<dbReference type="PANTHER" id="PTHR31232">
    <property type="match status" value="1"/>
</dbReference>
<gene>
    <name evidence="7" type="ORF">EUTSA_v10005065mg</name>
</gene>
<evidence type="ECO:0000256" key="1">
    <source>
        <dbReference type="ARBA" id="ARBA00004613"/>
    </source>
</evidence>
<dbReference type="KEGG" id="eus:EUTSA_v10005065mg"/>
<evidence type="ECO:0000256" key="2">
    <source>
        <dbReference type="ARBA" id="ARBA00005581"/>
    </source>
</evidence>
<organism evidence="7 8">
    <name type="scientific">Eutrema salsugineum</name>
    <name type="common">Saltwater cress</name>
    <name type="synonym">Sisymbrium salsugineum</name>
    <dbReference type="NCBI Taxonomy" id="72664"/>
    <lineage>
        <taxon>Eukaryota</taxon>
        <taxon>Viridiplantae</taxon>
        <taxon>Streptophyta</taxon>
        <taxon>Embryophyta</taxon>
        <taxon>Tracheophyta</taxon>
        <taxon>Spermatophyta</taxon>
        <taxon>Magnoliopsida</taxon>
        <taxon>eudicotyledons</taxon>
        <taxon>Gunneridae</taxon>
        <taxon>Pentapetalae</taxon>
        <taxon>rosids</taxon>
        <taxon>malvids</taxon>
        <taxon>Brassicales</taxon>
        <taxon>Brassicaceae</taxon>
        <taxon>Eutremeae</taxon>
        <taxon>Eutrema</taxon>
    </lineage>
</organism>
<dbReference type="Proteomes" id="UP000030689">
    <property type="component" value="Unassembled WGS sequence"/>
</dbReference>
<keyword evidence="5" id="KW-0732">Signal</keyword>
<dbReference type="AlphaFoldDB" id="V4KLP1"/>
<dbReference type="OMA" id="KYGNERW"/>
<dbReference type="OrthoDB" id="1028619at2759"/>
<evidence type="ECO:0000313" key="8">
    <source>
        <dbReference type="Proteomes" id="UP000030689"/>
    </source>
</evidence>
<dbReference type="Gramene" id="ESQ32139">
    <property type="protein sequence ID" value="ESQ32139"/>
    <property type="gene ID" value="EUTSA_v10005065mg"/>
</dbReference>
<comment type="subcellular location">
    <subcellularLocation>
        <location evidence="1 6">Secreted</location>
    </subcellularLocation>
</comment>